<evidence type="ECO:0000313" key="7">
    <source>
        <dbReference type="EMBL" id="KID55089.1"/>
    </source>
</evidence>
<evidence type="ECO:0000256" key="1">
    <source>
        <dbReference type="ARBA" id="ARBA00004141"/>
    </source>
</evidence>
<dbReference type="AlphaFoldDB" id="A0A0C1ME92"/>
<dbReference type="InterPro" id="IPR005226">
    <property type="entry name" value="UPF0014_fam"/>
</dbReference>
<comment type="caution">
    <text evidence="7">The sequence shown here is derived from an EMBL/GenBank/DDBJ whole genome shotgun (WGS) entry which is preliminary data.</text>
</comment>
<keyword evidence="5 6" id="KW-0472">Membrane</keyword>
<protein>
    <submittedName>
        <fullName evidence="7">ABC transporter permease</fullName>
    </submittedName>
</protein>
<feature type="transmembrane region" description="Helical" evidence="6">
    <location>
        <begin position="7"/>
        <end position="25"/>
    </location>
</feature>
<feature type="transmembrane region" description="Helical" evidence="6">
    <location>
        <begin position="226"/>
        <end position="246"/>
    </location>
</feature>
<keyword evidence="3 6" id="KW-0812">Transmembrane</keyword>
<dbReference type="Proteomes" id="UP000031327">
    <property type="component" value="Unassembled WGS sequence"/>
</dbReference>
<dbReference type="PANTHER" id="PTHR30028">
    <property type="entry name" value="UPF0014 INNER MEMBRANE PROTEIN YBBM-RELATED"/>
    <property type="match status" value="1"/>
</dbReference>
<dbReference type="GO" id="GO:0005886">
    <property type="term" value="C:plasma membrane"/>
    <property type="evidence" value="ECO:0007669"/>
    <property type="project" value="TreeGrafter"/>
</dbReference>
<evidence type="ECO:0000256" key="2">
    <source>
        <dbReference type="ARBA" id="ARBA00005268"/>
    </source>
</evidence>
<evidence type="ECO:0000256" key="3">
    <source>
        <dbReference type="ARBA" id="ARBA00022692"/>
    </source>
</evidence>
<evidence type="ECO:0000256" key="6">
    <source>
        <dbReference type="SAM" id="Phobius"/>
    </source>
</evidence>
<reference evidence="7 8" key="1">
    <citation type="submission" date="2014-12" db="EMBL/GenBank/DDBJ databases">
        <title>Draft Genome Sequence of Pseudoalteromonas luteoviolacea HI1.</title>
        <authorList>
            <person name="Asahina A.Y."/>
            <person name="Hadfield M.G."/>
        </authorList>
    </citation>
    <scope>NUCLEOTIDE SEQUENCE [LARGE SCALE GENOMIC DNA]</scope>
    <source>
        <strain evidence="7 8">HI1</strain>
    </source>
</reference>
<evidence type="ECO:0000256" key="5">
    <source>
        <dbReference type="ARBA" id="ARBA00023136"/>
    </source>
</evidence>
<feature type="transmembrane region" description="Helical" evidence="6">
    <location>
        <begin position="64"/>
        <end position="83"/>
    </location>
</feature>
<organism evidence="7 8">
    <name type="scientific">Pseudoalteromonas luteoviolacea</name>
    <dbReference type="NCBI Taxonomy" id="43657"/>
    <lineage>
        <taxon>Bacteria</taxon>
        <taxon>Pseudomonadati</taxon>
        <taxon>Pseudomonadota</taxon>
        <taxon>Gammaproteobacteria</taxon>
        <taxon>Alteromonadales</taxon>
        <taxon>Pseudoalteromonadaceae</taxon>
        <taxon>Pseudoalteromonas</taxon>
    </lineage>
</organism>
<feature type="transmembrane region" description="Helical" evidence="6">
    <location>
        <begin position="129"/>
        <end position="151"/>
    </location>
</feature>
<keyword evidence="4 6" id="KW-1133">Transmembrane helix</keyword>
<proteinExistence type="inferred from homology"/>
<name>A0A0C1ME92_9GAMM</name>
<dbReference type="EMBL" id="JWIC01000010">
    <property type="protein sequence ID" value="KID55089.1"/>
    <property type="molecule type" value="Genomic_DNA"/>
</dbReference>
<feature type="transmembrane region" description="Helical" evidence="6">
    <location>
        <begin position="186"/>
        <end position="206"/>
    </location>
</feature>
<gene>
    <name evidence="7" type="ORF">JF50_25115</name>
</gene>
<feature type="transmembrane region" description="Helical" evidence="6">
    <location>
        <begin position="92"/>
        <end position="117"/>
    </location>
</feature>
<dbReference type="RefSeq" id="WP_039611979.1">
    <property type="nucleotide sequence ID" value="NZ_JWIC01000010.1"/>
</dbReference>
<sequence>MQNVIDIHWWQLVLFSLTLIIPYYINQHYQLGLLKETIISLTRMTLQLILIGIYLELLFELNSVWINLAWMFAMVLVGGSAIINKVQFPKRIVLLPIILSLVAGLIPLMAILIFGIIQPDPFYHARYVIPLAGMLLGNSISSNIICLQSYYSALQERWPEYQAALALGASPSDATKPFVQDALNKALSPILATMATTGLVTIPGMMTGQILGGASPIVAIKYQLMIMLAIFVMMSITITVSLWLVAKRSISVEGKPQVSLA</sequence>
<comment type="similarity">
    <text evidence="2">Belongs to the UPF0014 family.</text>
</comment>
<dbReference type="OrthoDB" id="9791807at2"/>
<dbReference type="Pfam" id="PF03649">
    <property type="entry name" value="UPF0014"/>
    <property type="match status" value="1"/>
</dbReference>
<evidence type="ECO:0000313" key="8">
    <source>
        <dbReference type="Proteomes" id="UP000031327"/>
    </source>
</evidence>
<comment type="subcellular location">
    <subcellularLocation>
        <location evidence="1">Membrane</location>
        <topology evidence="1">Multi-pass membrane protein</topology>
    </subcellularLocation>
</comment>
<accession>A0A0C1ME92</accession>
<dbReference type="PANTHER" id="PTHR30028:SF0">
    <property type="entry name" value="PROTEIN ALUMINUM SENSITIVE 3"/>
    <property type="match status" value="1"/>
</dbReference>
<evidence type="ECO:0000256" key="4">
    <source>
        <dbReference type="ARBA" id="ARBA00022989"/>
    </source>
</evidence>